<evidence type="ECO:0000256" key="1">
    <source>
        <dbReference type="SAM" id="MobiDB-lite"/>
    </source>
</evidence>
<dbReference type="Pfam" id="PF09954">
    <property type="entry name" value="DUF2188"/>
    <property type="match status" value="1"/>
</dbReference>
<proteinExistence type="predicted"/>
<feature type="compositionally biased region" description="Basic and acidic residues" evidence="1">
    <location>
        <begin position="65"/>
        <end position="75"/>
    </location>
</feature>
<evidence type="ECO:0000313" key="2">
    <source>
        <dbReference type="EMBL" id="TCD12277.1"/>
    </source>
</evidence>
<sequence>MTKVTYEVVEHNGGYAYRVGDVYSETYPTHDAAHEAAADAAKRQQLGDETTPIQYQDANGKWHEEIARGGQRPETELVDETAGETRERD</sequence>
<comment type="caution">
    <text evidence="2">The sequence shown here is derived from an EMBL/GenBank/DDBJ whole genome shotgun (WGS) entry which is preliminary data.</text>
</comment>
<dbReference type="EMBL" id="SJST01000007">
    <property type="protein sequence ID" value="TCD12277.1"/>
    <property type="molecule type" value="Genomic_DNA"/>
</dbReference>
<reference evidence="2 3" key="1">
    <citation type="journal article" date="2015" name="Antonie Van Leeuwenhoek">
        <title>Oricola cellulosilytica gen. nov., sp. nov., a cellulose-degrading bacterium of the family Phyllobacteriaceae isolated from surface seashore water, and emended descriptions of Mesorhizobium loti and Phyllobacterium myrsinacearum.</title>
        <authorList>
            <person name="Hameed A."/>
            <person name="Shahina M."/>
            <person name="Lai W.A."/>
            <person name="Lin S.Y."/>
            <person name="Young L.S."/>
            <person name="Liu Y.C."/>
            <person name="Hsu Y.H."/>
            <person name="Young C.C."/>
        </authorList>
    </citation>
    <scope>NUCLEOTIDE SEQUENCE [LARGE SCALE GENOMIC DNA]</scope>
    <source>
        <strain evidence="2 3">KCTC 52183</strain>
    </source>
</reference>
<dbReference type="OrthoDB" id="7596641at2"/>
<feature type="region of interest" description="Disordered" evidence="1">
    <location>
        <begin position="65"/>
        <end position="89"/>
    </location>
</feature>
<gene>
    <name evidence="2" type="ORF">E0D97_14730</name>
</gene>
<dbReference type="InterPro" id="IPR018691">
    <property type="entry name" value="DUF2188"/>
</dbReference>
<accession>A0A4R0PBF4</accession>
<keyword evidence="3" id="KW-1185">Reference proteome</keyword>
<dbReference type="Proteomes" id="UP000291301">
    <property type="component" value="Unassembled WGS sequence"/>
</dbReference>
<dbReference type="AlphaFoldDB" id="A0A4R0PBF4"/>
<protein>
    <submittedName>
        <fullName evidence="2">DUF2188 domain-containing protein</fullName>
    </submittedName>
</protein>
<organism evidence="2 3">
    <name type="scientific">Oricola cellulosilytica</name>
    <dbReference type="NCBI Taxonomy" id="1429082"/>
    <lineage>
        <taxon>Bacteria</taxon>
        <taxon>Pseudomonadati</taxon>
        <taxon>Pseudomonadota</taxon>
        <taxon>Alphaproteobacteria</taxon>
        <taxon>Hyphomicrobiales</taxon>
        <taxon>Ahrensiaceae</taxon>
        <taxon>Oricola</taxon>
    </lineage>
</organism>
<dbReference type="RefSeq" id="WP_131570316.1">
    <property type="nucleotide sequence ID" value="NZ_JAINFK010000005.1"/>
</dbReference>
<evidence type="ECO:0000313" key="3">
    <source>
        <dbReference type="Proteomes" id="UP000291301"/>
    </source>
</evidence>
<name>A0A4R0PBF4_9HYPH</name>